<dbReference type="PaxDb" id="9986-ENSOCUP00000020842"/>
<dbReference type="Ensembl" id="ENSOCUT00000021604.3">
    <property type="protein sequence ID" value="ENSOCUP00000020842.3"/>
    <property type="gene ID" value="ENSOCUG00000012999.4"/>
</dbReference>
<dbReference type="PANTHER" id="PTHR47225">
    <property type="entry name" value="EF-HAND CALCIUM-BINDING DOMAIN-CONTAINING PROTEIN 12"/>
    <property type="match status" value="1"/>
</dbReference>
<dbReference type="PANTHER" id="PTHR47225:SF1">
    <property type="entry name" value="EF-HAND CALCIUM-BINDING DOMAIN-CONTAINING PROTEIN 12"/>
    <property type="match status" value="1"/>
</dbReference>
<dbReference type="EMBL" id="AAGW02056409">
    <property type="status" value="NOT_ANNOTATED_CDS"/>
    <property type="molecule type" value="Genomic_DNA"/>
</dbReference>
<reference evidence="1 2" key="1">
    <citation type="journal article" date="2011" name="Nature">
        <title>A high-resolution map of human evolutionary constraint using 29 mammals.</title>
        <authorList>
            <person name="Lindblad-Toh K."/>
            <person name="Garber M."/>
            <person name="Zuk O."/>
            <person name="Lin M.F."/>
            <person name="Parker B.J."/>
            <person name="Washietl S."/>
            <person name="Kheradpour P."/>
            <person name="Ernst J."/>
            <person name="Jordan G."/>
            <person name="Mauceli E."/>
            <person name="Ward L.D."/>
            <person name="Lowe C.B."/>
            <person name="Holloway A.K."/>
            <person name="Clamp M."/>
            <person name="Gnerre S."/>
            <person name="Alfoldi J."/>
            <person name="Beal K."/>
            <person name="Chang J."/>
            <person name="Clawson H."/>
            <person name="Cuff J."/>
            <person name="Di Palma F."/>
            <person name="Fitzgerald S."/>
            <person name="Flicek P."/>
            <person name="Guttman M."/>
            <person name="Hubisz M.J."/>
            <person name="Jaffe D.B."/>
            <person name="Jungreis I."/>
            <person name="Kent W.J."/>
            <person name="Kostka D."/>
            <person name="Lara M."/>
            <person name="Martins A.L."/>
            <person name="Massingham T."/>
            <person name="Moltke I."/>
            <person name="Raney B.J."/>
            <person name="Rasmussen M.D."/>
            <person name="Robinson J."/>
            <person name="Stark A."/>
            <person name="Vilella A.J."/>
            <person name="Wen J."/>
            <person name="Xie X."/>
            <person name="Zody M.C."/>
            <person name="Baldwin J."/>
            <person name="Bloom T."/>
            <person name="Chin C.W."/>
            <person name="Heiman D."/>
            <person name="Nicol R."/>
            <person name="Nusbaum C."/>
            <person name="Young S."/>
            <person name="Wilkinson J."/>
            <person name="Worley K.C."/>
            <person name="Kovar C.L."/>
            <person name="Muzny D.M."/>
            <person name="Gibbs R.A."/>
            <person name="Cree A."/>
            <person name="Dihn H.H."/>
            <person name="Fowler G."/>
            <person name="Jhangiani S."/>
            <person name="Joshi V."/>
            <person name="Lee S."/>
            <person name="Lewis L.R."/>
            <person name="Nazareth L.V."/>
            <person name="Okwuonu G."/>
            <person name="Santibanez J."/>
            <person name="Warren W.C."/>
            <person name="Mardis E.R."/>
            <person name="Weinstock G.M."/>
            <person name="Wilson R.K."/>
            <person name="Delehaunty K."/>
            <person name="Dooling D."/>
            <person name="Fronik C."/>
            <person name="Fulton L."/>
            <person name="Fulton B."/>
            <person name="Graves T."/>
            <person name="Minx P."/>
            <person name="Sodergren E."/>
            <person name="Birney E."/>
            <person name="Margulies E.H."/>
            <person name="Herrero J."/>
            <person name="Green E.D."/>
            <person name="Haussler D."/>
            <person name="Siepel A."/>
            <person name="Goldman N."/>
            <person name="Pollard K.S."/>
            <person name="Pedersen J.S."/>
            <person name="Lander E.S."/>
            <person name="Kellis M."/>
        </authorList>
    </citation>
    <scope>NUCLEOTIDE SEQUENCE [LARGE SCALE GENOMIC DNA]</scope>
    <source>
        <strain evidence="1 2">Thorbecke inbred</strain>
    </source>
</reference>
<dbReference type="InterPro" id="IPR011992">
    <property type="entry name" value="EF-hand-dom_pair"/>
</dbReference>
<dbReference type="InterPro" id="IPR042847">
    <property type="entry name" value="EFC12"/>
</dbReference>
<name>G1TUW4_RABIT</name>
<dbReference type="STRING" id="9986.ENSOCUP00000020842"/>
<organism evidence="1 2">
    <name type="scientific">Oryctolagus cuniculus</name>
    <name type="common">Rabbit</name>
    <dbReference type="NCBI Taxonomy" id="9986"/>
    <lineage>
        <taxon>Eukaryota</taxon>
        <taxon>Metazoa</taxon>
        <taxon>Chordata</taxon>
        <taxon>Craniata</taxon>
        <taxon>Vertebrata</taxon>
        <taxon>Euteleostomi</taxon>
        <taxon>Mammalia</taxon>
        <taxon>Eutheria</taxon>
        <taxon>Euarchontoglires</taxon>
        <taxon>Glires</taxon>
        <taxon>Lagomorpha</taxon>
        <taxon>Leporidae</taxon>
        <taxon>Oryctolagus</taxon>
    </lineage>
</organism>
<sequence length="502" mass="57341">MLKKELESFGDLKRWLENKPSVTPVEAKALNKVREQQATQLGDHLTLIRTAKEVLQLSPRRMVPQLRLPRPSSLSALYSYLYSRKIEILDLFNKVDRSKYQKITREQFILALKAIRVPLMQQEVEDVVIYLGSLGKHNTITLDIVTTTYRKWALTQQRSTVPTAREFFLLARQKIPLQASLKRQKVDSVSQPRQMDLLTVPEVDTKTEARPLTLEEMEDVGKRYRERKRLQKHLIPSIQYTERCRLVRCGNERIDEHCLPSTLSGEMREMVDRTRRDTFLVYLQCWKLCEFYSLPLTEDILMREKKRPLSEPGPADASRTCLLLPVALLYPGDKIIFQRDQVRPLRQPGGYYSDKKAFAWNRSLHLAQGLEPGYKKMDKTDKLSTASAFSLPLAACPLPPLRVQGLALRCACGVLCQCHLWQVSEEQGQLPCPARSAADARVTFFSSESHWARPRTAGALLHLPRCRGRAGSRLALPGEESLPGAWPGSQTSLCLFLDHLLG</sequence>
<evidence type="ECO:0000313" key="2">
    <source>
        <dbReference type="Proteomes" id="UP000001811"/>
    </source>
</evidence>
<dbReference type="Bgee" id="ENSOCUG00000012999">
    <property type="expression patterns" value="Expressed in testis and 2 other cell types or tissues"/>
</dbReference>
<dbReference type="InParanoid" id="G1TUW4"/>
<dbReference type="GeneTree" id="ENSGT00390000014874"/>
<dbReference type="Proteomes" id="UP000001811">
    <property type="component" value="Chromosome 9"/>
</dbReference>
<dbReference type="EMBL" id="AAGW02056408">
    <property type="status" value="NOT_ANNOTATED_CDS"/>
    <property type="molecule type" value="Genomic_DNA"/>
</dbReference>
<evidence type="ECO:0000313" key="1">
    <source>
        <dbReference type="Ensembl" id="ENSOCUP00000020842.3"/>
    </source>
</evidence>
<reference evidence="1" key="3">
    <citation type="submission" date="2025-09" db="UniProtKB">
        <authorList>
            <consortium name="Ensembl"/>
        </authorList>
    </citation>
    <scope>IDENTIFICATION</scope>
    <source>
        <strain evidence="1">Thorbecke</strain>
    </source>
</reference>
<evidence type="ECO:0008006" key="3">
    <source>
        <dbReference type="Google" id="ProtNLM"/>
    </source>
</evidence>
<dbReference type="SUPFAM" id="SSF47473">
    <property type="entry name" value="EF-hand"/>
    <property type="match status" value="1"/>
</dbReference>
<accession>G1TUW4</accession>
<reference evidence="1" key="2">
    <citation type="submission" date="2025-08" db="UniProtKB">
        <authorList>
            <consortium name="Ensembl"/>
        </authorList>
    </citation>
    <scope>IDENTIFICATION</scope>
    <source>
        <strain evidence="1">Thorbecke</strain>
    </source>
</reference>
<dbReference type="eggNOG" id="ENOG502QSZS">
    <property type="taxonomic scope" value="Eukaryota"/>
</dbReference>
<dbReference type="AlphaFoldDB" id="G1TUW4"/>
<protein>
    <recommendedName>
        <fullName evidence="3">EF-hand calcium binding domain 12</fullName>
    </recommendedName>
</protein>
<dbReference type="HOGENOM" id="CLU_034466_1_0_1"/>
<proteinExistence type="predicted"/>
<keyword evidence="2" id="KW-1185">Reference proteome</keyword>